<proteinExistence type="predicted"/>
<gene>
    <name evidence="2" type="ORF">Pcinc_031090</name>
</gene>
<dbReference type="Proteomes" id="UP001286313">
    <property type="component" value="Unassembled WGS sequence"/>
</dbReference>
<accession>A0AAE1EX27</accession>
<evidence type="ECO:0000313" key="2">
    <source>
        <dbReference type="EMBL" id="KAK3863097.1"/>
    </source>
</evidence>
<organism evidence="2 3">
    <name type="scientific">Petrolisthes cinctipes</name>
    <name type="common">Flat porcelain crab</name>
    <dbReference type="NCBI Taxonomy" id="88211"/>
    <lineage>
        <taxon>Eukaryota</taxon>
        <taxon>Metazoa</taxon>
        <taxon>Ecdysozoa</taxon>
        <taxon>Arthropoda</taxon>
        <taxon>Crustacea</taxon>
        <taxon>Multicrustacea</taxon>
        <taxon>Malacostraca</taxon>
        <taxon>Eumalacostraca</taxon>
        <taxon>Eucarida</taxon>
        <taxon>Decapoda</taxon>
        <taxon>Pleocyemata</taxon>
        <taxon>Anomura</taxon>
        <taxon>Galatheoidea</taxon>
        <taxon>Porcellanidae</taxon>
        <taxon>Petrolisthes</taxon>
    </lineage>
</organism>
<feature type="region of interest" description="Disordered" evidence="1">
    <location>
        <begin position="222"/>
        <end position="289"/>
    </location>
</feature>
<keyword evidence="3" id="KW-1185">Reference proteome</keyword>
<comment type="caution">
    <text evidence="2">The sequence shown here is derived from an EMBL/GenBank/DDBJ whole genome shotgun (WGS) entry which is preliminary data.</text>
</comment>
<evidence type="ECO:0000256" key="1">
    <source>
        <dbReference type="SAM" id="MobiDB-lite"/>
    </source>
</evidence>
<feature type="region of interest" description="Disordered" evidence="1">
    <location>
        <begin position="1"/>
        <end position="87"/>
    </location>
</feature>
<feature type="compositionally biased region" description="Basic and acidic residues" evidence="1">
    <location>
        <begin position="225"/>
        <end position="240"/>
    </location>
</feature>
<feature type="compositionally biased region" description="Basic and acidic residues" evidence="1">
    <location>
        <begin position="253"/>
        <end position="281"/>
    </location>
</feature>
<name>A0AAE1EX27_PETCI</name>
<feature type="compositionally biased region" description="Low complexity" evidence="1">
    <location>
        <begin position="28"/>
        <end position="50"/>
    </location>
</feature>
<feature type="region of interest" description="Disordered" evidence="1">
    <location>
        <begin position="139"/>
        <end position="159"/>
    </location>
</feature>
<dbReference type="EMBL" id="JAWQEG010004077">
    <property type="protein sequence ID" value="KAK3863097.1"/>
    <property type="molecule type" value="Genomic_DNA"/>
</dbReference>
<reference evidence="2" key="1">
    <citation type="submission" date="2023-10" db="EMBL/GenBank/DDBJ databases">
        <title>Genome assemblies of two species of porcelain crab, Petrolisthes cinctipes and Petrolisthes manimaculis (Anomura: Porcellanidae).</title>
        <authorList>
            <person name="Angst P."/>
        </authorList>
    </citation>
    <scope>NUCLEOTIDE SEQUENCE</scope>
    <source>
        <strain evidence="2">PB745_01</strain>
        <tissue evidence="2">Gill</tissue>
    </source>
</reference>
<evidence type="ECO:0000313" key="3">
    <source>
        <dbReference type="Proteomes" id="UP001286313"/>
    </source>
</evidence>
<sequence>MDYGRVSGILGLRSSPTGTIRRESALASSSRSSPSGDSSTGGIDSPPSSGHSLKSLAGYRGSPPTCRSGLPNSSPVEGHRESGGSVHSPPRCVLYLHQLLLHPDGPARVDLLLVVMVAVLEIMLWPLLDPPLRPGGGGGGGGVVGYRSSPPSSAPNTQGEWEWEGAPGFGVGLGGRSLTHQRPLSAVADIETNPLRKSFLLEEDEEEEYLRTLNPREKIKYKRRSREEEAGCKEEPEPTKTRKREVRFSFSPLDHEERRQGRDEESRGRHGRGGEGEEERIGGSLGDSLMIEESGGEDRVLVGKGILGGRRNESRDSSLDFRNYPRVHYLVVFPVRGLFGSGLITTALGTSWTITGTASPGTNNFMTTGDLVVVFPG</sequence>
<feature type="compositionally biased region" description="Polar residues" evidence="1">
    <location>
        <begin position="149"/>
        <end position="159"/>
    </location>
</feature>
<protein>
    <submittedName>
        <fullName evidence="2">Uncharacterized protein</fullName>
    </submittedName>
</protein>
<dbReference type="AlphaFoldDB" id="A0AAE1EX27"/>